<keyword evidence="2 4" id="KW-0456">Lyase</keyword>
<accession>T1B061</accession>
<dbReference type="Pfam" id="PF00694">
    <property type="entry name" value="Aconitase_C"/>
    <property type="match status" value="1"/>
</dbReference>
<dbReference type="EMBL" id="AUZY01007974">
    <property type="protein sequence ID" value="EQD47745.1"/>
    <property type="molecule type" value="Genomic_DNA"/>
</dbReference>
<organism evidence="4">
    <name type="scientific">mine drainage metagenome</name>
    <dbReference type="NCBI Taxonomy" id="410659"/>
    <lineage>
        <taxon>unclassified sequences</taxon>
        <taxon>metagenomes</taxon>
        <taxon>ecological metagenomes</taxon>
    </lineage>
</organism>
<dbReference type="PANTHER" id="PTHR43345">
    <property type="entry name" value="3-ISOPROPYLMALATE DEHYDRATASE SMALL SUBUNIT 2-RELATED-RELATED"/>
    <property type="match status" value="1"/>
</dbReference>
<comment type="caution">
    <text evidence="4">The sequence shown here is derived from an EMBL/GenBank/DDBJ whole genome shotgun (WGS) entry which is preliminary data.</text>
</comment>
<dbReference type="SUPFAM" id="SSF52016">
    <property type="entry name" value="LeuD/IlvD-like"/>
    <property type="match status" value="1"/>
</dbReference>
<evidence type="ECO:0000256" key="2">
    <source>
        <dbReference type="ARBA" id="ARBA00023239"/>
    </source>
</evidence>
<dbReference type="AlphaFoldDB" id="T1B061"/>
<dbReference type="InterPro" id="IPR015928">
    <property type="entry name" value="Aconitase/3IPM_dehydase_swvl"/>
</dbReference>
<dbReference type="InterPro" id="IPR011827">
    <property type="entry name" value="LeuD_type2/HacB/DmdB"/>
</dbReference>
<dbReference type="PANTHER" id="PTHR43345:SF2">
    <property type="entry name" value="3-ISOPROPYLMALATE DEHYDRATASE SMALL SUBUNIT 1"/>
    <property type="match status" value="1"/>
</dbReference>
<feature type="domain" description="Aconitase A/isopropylmalate dehydratase small subunit swivel" evidence="3">
    <location>
        <begin position="52"/>
        <end position="99"/>
    </location>
</feature>
<dbReference type="NCBIfam" id="TIGR02087">
    <property type="entry name" value="LEUD_arch"/>
    <property type="match status" value="1"/>
</dbReference>
<evidence type="ECO:0000313" key="4">
    <source>
        <dbReference type="EMBL" id="EQD47745.1"/>
    </source>
</evidence>
<dbReference type="InterPro" id="IPR050075">
    <property type="entry name" value="LeuD"/>
</dbReference>
<reference evidence="4" key="1">
    <citation type="submission" date="2013-08" db="EMBL/GenBank/DDBJ databases">
        <authorList>
            <person name="Mendez C."/>
            <person name="Richter M."/>
            <person name="Ferrer M."/>
            <person name="Sanchez J."/>
        </authorList>
    </citation>
    <scope>NUCLEOTIDE SEQUENCE</scope>
</reference>
<dbReference type="Gene3D" id="3.20.19.10">
    <property type="entry name" value="Aconitase, domain 4"/>
    <property type="match status" value="1"/>
</dbReference>
<protein>
    <submittedName>
        <fullName evidence="4">3-isopropylmalate dehydratase small subunit</fullName>
        <ecNumber evidence="4">4.2.1.-</ecNumber>
    </submittedName>
</protein>
<gene>
    <name evidence="4" type="ORF">B1B_12190</name>
</gene>
<dbReference type="GO" id="GO:0016836">
    <property type="term" value="F:hydro-lyase activity"/>
    <property type="evidence" value="ECO:0007669"/>
    <property type="project" value="InterPro"/>
</dbReference>
<name>T1B061_9ZZZZ</name>
<evidence type="ECO:0000256" key="1">
    <source>
        <dbReference type="ARBA" id="ARBA00009869"/>
    </source>
</evidence>
<proteinExistence type="inferred from homology"/>
<dbReference type="EC" id="4.2.1.-" evidence="4"/>
<reference evidence="4" key="2">
    <citation type="journal article" date="2014" name="ISME J.">
        <title>Microbial stratification in low pH oxic and suboxic macroscopic growths along an acid mine drainage.</title>
        <authorList>
            <person name="Mendez-Garcia C."/>
            <person name="Mesa V."/>
            <person name="Sprenger R.R."/>
            <person name="Richter M."/>
            <person name="Diez M.S."/>
            <person name="Solano J."/>
            <person name="Bargiela R."/>
            <person name="Golyshina O.V."/>
            <person name="Manteca A."/>
            <person name="Ramos J.L."/>
            <person name="Gallego J.R."/>
            <person name="Llorente I."/>
            <person name="Martins Dos Santos V.A."/>
            <person name="Jensen O.N."/>
            <person name="Pelaez A.I."/>
            <person name="Sanchez J."/>
            <person name="Ferrer M."/>
        </authorList>
    </citation>
    <scope>NUCLEOTIDE SEQUENCE</scope>
</reference>
<dbReference type="InterPro" id="IPR000573">
    <property type="entry name" value="AconitaseA/IPMdHydase_ssu_swvl"/>
</dbReference>
<evidence type="ECO:0000259" key="3">
    <source>
        <dbReference type="Pfam" id="PF00694"/>
    </source>
</evidence>
<sequence length="161" mass="17593">MRIAGRAWVVGDDINTDLLYPATCFRLPPAERRWQTLSANRPGWAREVRPGDVLVAGSNFGMGSSRPAADNLRDLGIRLVVADSINGLFFRTAINTGLPILEVPGVSRSVREGSQLEADLTEGWVRTDGRELQGRPLPPFLARILEDGGVLARLAKQGYID</sequence>
<comment type="similarity">
    <text evidence="1">Belongs to the LeuD family. LeuD type 2 subfamily.</text>
</comment>